<reference evidence="2" key="1">
    <citation type="submission" date="2022-11" db="EMBL/GenBank/DDBJ databases">
        <authorList>
            <person name="Petersen C."/>
        </authorList>
    </citation>
    <scope>NUCLEOTIDE SEQUENCE</scope>
    <source>
        <strain evidence="2">IBT 22155</strain>
    </source>
</reference>
<evidence type="ECO:0000313" key="3">
    <source>
        <dbReference type="Proteomes" id="UP001149079"/>
    </source>
</evidence>
<dbReference type="Proteomes" id="UP001149079">
    <property type="component" value="Unassembled WGS sequence"/>
</dbReference>
<keyword evidence="3" id="KW-1185">Reference proteome</keyword>
<name>A0A9W9KX54_9EURO</name>
<proteinExistence type="predicted"/>
<dbReference type="OrthoDB" id="4365556at2759"/>
<evidence type="ECO:0000259" key="1">
    <source>
        <dbReference type="Pfam" id="PF25545"/>
    </source>
</evidence>
<dbReference type="GeneID" id="81407740"/>
<gene>
    <name evidence="2" type="ORF">N7515_007826</name>
</gene>
<comment type="caution">
    <text evidence="2">The sequence shown here is derived from an EMBL/GenBank/DDBJ whole genome shotgun (WGS) entry which is preliminary data.</text>
</comment>
<dbReference type="Pfam" id="PF25545">
    <property type="entry name" value="DUF7924"/>
    <property type="match status" value="1"/>
</dbReference>
<feature type="non-terminal residue" evidence="2">
    <location>
        <position position="1"/>
    </location>
</feature>
<organism evidence="2 3">
    <name type="scientific">Penicillium bovifimosum</name>
    <dbReference type="NCBI Taxonomy" id="126998"/>
    <lineage>
        <taxon>Eukaryota</taxon>
        <taxon>Fungi</taxon>
        <taxon>Dikarya</taxon>
        <taxon>Ascomycota</taxon>
        <taxon>Pezizomycotina</taxon>
        <taxon>Eurotiomycetes</taxon>
        <taxon>Eurotiomycetidae</taxon>
        <taxon>Eurotiales</taxon>
        <taxon>Aspergillaceae</taxon>
        <taxon>Penicillium</taxon>
    </lineage>
</organism>
<reference evidence="2" key="2">
    <citation type="journal article" date="2023" name="IMA Fungus">
        <title>Comparative genomic study of the Penicillium genus elucidates a diverse pangenome and 15 lateral gene transfer events.</title>
        <authorList>
            <person name="Petersen C."/>
            <person name="Sorensen T."/>
            <person name="Nielsen M.R."/>
            <person name="Sondergaard T.E."/>
            <person name="Sorensen J.L."/>
            <person name="Fitzpatrick D.A."/>
            <person name="Frisvad J.C."/>
            <person name="Nielsen K.L."/>
        </authorList>
    </citation>
    <scope>NUCLEOTIDE SEQUENCE</scope>
    <source>
        <strain evidence="2">IBT 22155</strain>
    </source>
</reference>
<feature type="domain" description="DUF7924" evidence="1">
    <location>
        <begin position="137"/>
        <end position="221"/>
    </location>
</feature>
<dbReference type="InterPro" id="IPR057684">
    <property type="entry name" value="DUF7924"/>
</dbReference>
<dbReference type="AlphaFoldDB" id="A0A9W9KX54"/>
<sequence>GDLYLAAGEYQAGTLLKWDKISLFDWLLGGGSEPEMSGDLQVLASEFLADTLLTWDEMSLFDQSLGGVSEHEMSVLSWELSELHGSLVVVVAPGTANAWILLVVLAPNALWFGLIGRGCHTLLSFSKYPDGGLKEIPSPYPDITVGLRRENFNRYKSALYDLGHVAAPISCTTAMIFPYITLEVKGDAGYTGAQHQNRHNAAVMLFHLSQLSTRARGEEVIRQSFDNAVNCWRVQLGAQLGAEMVRVAMAPPPTLPLPLLLLEDQVKLTFDHRGIITDGGAEAERIAPPWPPAA</sequence>
<dbReference type="EMBL" id="JAPQKL010000006">
    <property type="protein sequence ID" value="KAJ5124001.1"/>
    <property type="molecule type" value="Genomic_DNA"/>
</dbReference>
<accession>A0A9W9KX54</accession>
<dbReference type="RefSeq" id="XP_056518400.1">
    <property type="nucleotide sequence ID" value="XM_056668570.1"/>
</dbReference>
<protein>
    <recommendedName>
        <fullName evidence="1">DUF7924 domain-containing protein</fullName>
    </recommendedName>
</protein>
<evidence type="ECO:0000313" key="2">
    <source>
        <dbReference type="EMBL" id="KAJ5124001.1"/>
    </source>
</evidence>